<dbReference type="GO" id="GO:0003677">
    <property type="term" value="F:DNA binding"/>
    <property type="evidence" value="ECO:0007669"/>
    <property type="project" value="UniProtKB-KW"/>
</dbReference>
<evidence type="ECO:0000313" key="6">
    <source>
        <dbReference type="EMBL" id="OIJ91650.1"/>
    </source>
</evidence>
<reference evidence="6 7" key="1">
    <citation type="submission" date="2016-10" db="EMBL/GenBank/DDBJ databases">
        <title>Genome sequence of Streptomyces sp. MUSC 93.</title>
        <authorList>
            <person name="Lee L.-H."/>
            <person name="Ser H.-L."/>
            <person name="Law J.W.-F."/>
        </authorList>
    </citation>
    <scope>NUCLEOTIDE SEQUENCE [LARGE SCALE GENOMIC DNA]</scope>
    <source>
        <strain evidence="6 7">MUSC 93</strain>
    </source>
</reference>
<name>A0A1S2PDB1_9ACTN</name>
<dbReference type="PANTHER" id="PTHR33204">
    <property type="entry name" value="TRANSCRIPTIONAL REGULATOR, MARR FAMILY"/>
    <property type="match status" value="1"/>
</dbReference>
<evidence type="ECO:0000256" key="2">
    <source>
        <dbReference type="ARBA" id="ARBA00023125"/>
    </source>
</evidence>
<keyword evidence="3" id="KW-0804">Transcription</keyword>
<evidence type="ECO:0000256" key="3">
    <source>
        <dbReference type="ARBA" id="ARBA00023163"/>
    </source>
</evidence>
<dbReference type="Pfam" id="PF01638">
    <property type="entry name" value="HxlR"/>
    <property type="match status" value="1"/>
</dbReference>
<feature type="domain" description="HTH hxlR-type" evidence="5">
    <location>
        <begin position="15"/>
        <end position="111"/>
    </location>
</feature>
<dbReference type="InterPro" id="IPR036390">
    <property type="entry name" value="WH_DNA-bd_sf"/>
</dbReference>
<dbReference type="InterPro" id="IPR036388">
    <property type="entry name" value="WH-like_DNA-bd_sf"/>
</dbReference>
<dbReference type="Proteomes" id="UP000179935">
    <property type="component" value="Unassembled WGS sequence"/>
</dbReference>
<dbReference type="OrthoDB" id="4302401at2"/>
<keyword evidence="2" id="KW-0238">DNA-binding</keyword>
<dbReference type="STRING" id="1428652.BIV24_15435"/>
<dbReference type="Gene3D" id="1.10.10.10">
    <property type="entry name" value="Winged helix-like DNA-binding domain superfamily/Winged helix DNA-binding domain"/>
    <property type="match status" value="2"/>
</dbReference>
<dbReference type="PROSITE" id="PS51118">
    <property type="entry name" value="HTH_HXLR"/>
    <property type="match status" value="1"/>
</dbReference>
<comment type="caution">
    <text evidence="6">The sequence shown here is derived from an EMBL/GenBank/DDBJ whole genome shotgun (WGS) entry which is preliminary data.</text>
</comment>
<proteinExistence type="predicted"/>
<gene>
    <name evidence="6" type="ORF">BIV24_15435</name>
</gene>
<evidence type="ECO:0000313" key="7">
    <source>
        <dbReference type="Proteomes" id="UP000179935"/>
    </source>
</evidence>
<dbReference type="PANTHER" id="PTHR33204:SF37">
    <property type="entry name" value="HTH-TYPE TRANSCRIPTIONAL REGULATOR YODB"/>
    <property type="match status" value="1"/>
</dbReference>
<evidence type="ECO:0000256" key="4">
    <source>
        <dbReference type="SAM" id="MobiDB-lite"/>
    </source>
</evidence>
<sequence>MALTGLPPDTDADIARVTEALAMITPRWNVRILLALSGSPLRYSEIAAKVSWLQNGQLHPKLQSLCDAGLVQRTEHTPRHVTYGHTDRATTLLPVLPLIVAWAEQYLEKPERPLPVIEQVEDSLTLLTRRHAAAILWALKIRGEASGRALAQKVMPGSDWTNVYPPLRQLVEDGLVETAGTGHPYRLSIAGDGLGPVLGALSAWSAGQPLAQAAQHPVWGHPKTAPDQRMWLSNPPRMPAPTTTPAPHRTGQTAPPSWQRNALFSHATPTRPLAALPTGGPRR</sequence>
<keyword evidence="7" id="KW-1185">Reference proteome</keyword>
<feature type="compositionally biased region" description="Polar residues" evidence="4">
    <location>
        <begin position="251"/>
        <end position="262"/>
    </location>
</feature>
<organism evidence="6 7">
    <name type="scientific">Streptomyces colonosanans</name>
    <dbReference type="NCBI Taxonomy" id="1428652"/>
    <lineage>
        <taxon>Bacteria</taxon>
        <taxon>Bacillati</taxon>
        <taxon>Actinomycetota</taxon>
        <taxon>Actinomycetes</taxon>
        <taxon>Kitasatosporales</taxon>
        <taxon>Streptomycetaceae</taxon>
        <taxon>Streptomyces</taxon>
    </lineage>
</organism>
<evidence type="ECO:0000256" key="1">
    <source>
        <dbReference type="ARBA" id="ARBA00023015"/>
    </source>
</evidence>
<dbReference type="AlphaFoldDB" id="A0A1S2PDB1"/>
<keyword evidence="1" id="KW-0805">Transcription regulation</keyword>
<feature type="region of interest" description="Disordered" evidence="4">
    <location>
        <begin position="232"/>
        <end position="283"/>
    </location>
</feature>
<protein>
    <submittedName>
        <fullName evidence="6">MarR family transcriptional regulator</fullName>
    </submittedName>
</protein>
<dbReference type="SUPFAM" id="SSF46785">
    <property type="entry name" value="Winged helix' DNA-binding domain"/>
    <property type="match status" value="2"/>
</dbReference>
<accession>A0A1S2PDB1</accession>
<dbReference type="EMBL" id="MLYP01000040">
    <property type="protein sequence ID" value="OIJ91650.1"/>
    <property type="molecule type" value="Genomic_DNA"/>
</dbReference>
<evidence type="ECO:0000259" key="5">
    <source>
        <dbReference type="PROSITE" id="PS51118"/>
    </source>
</evidence>
<dbReference type="InterPro" id="IPR002577">
    <property type="entry name" value="HTH_HxlR"/>
</dbReference>
<dbReference type="RefSeq" id="WP_071366871.1">
    <property type="nucleotide sequence ID" value="NZ_MLYP01000040.1"/>
</dbReference>